<organism evidence="2 3">
    <name type="scientific">Musa balbisiana</name>
    <name type="common">Banana</name>
    <dbReference type="NCBI Taxonomy" id="52838"/>
    <lineage>
        <taxon>Eukaryota</taxon>
        <taxon>Viridiplantae</taxon>
        <taxon>Streptophyta</taxon>
        <taxon>Embryophyta</taxon>
        <taxon>Tracheophyta</taxon>
        <taxon>Spermatophyta</taxon>
        <taxon>Magnoliopsida</taxon>
        <taxon>Liliopsida</taxon>
        <taxon>Zingiberales</taxon>
        <taxon>Musaceae</taxon>
        <taxon>Musa</taxon>
    </lineage>
</organism>
<evidence type="ECO:0008006" key="4">
    <source>
        <dbReference type="Google" id="ProtNLM"/>
    </source>
</evidence>
<proteinExistence type="predicted"/>
<protein>
    <recommendedName>
        <fullName evidence="4">BZIP domain-containing protein</fullName>
    </recommendedName>
</protein>
<keyword evidence="3" id="KW-1185">Reference proteome</keyword>
<gene>
    <name evidence="2" type="ORF">C4D60_Mb08t29410</name>
</gene>
<dbReference type="AlphaFoldDB" id="A0A4V4H9A4"/>
<evidence type="ECO:0000313" key="3">
    <source>
        <dbReference type="Proteomes" id="UP000317650"/>
    </source>
</evidence>
<dbReference type="PANTHER" id="PTHR46835">
    <property type="entry name" value="BASIC-LEUCINE ZIPPER (BZIP) TRANSCRIPTION FACTOR FAMILY PROTEIN-RELATED"/>
    <property type="match status" value="1"/>
</dbReference>
<dbReference type="InterPro" id="IPR044797">
    <property type="entry name" value="At4g06598-like"/>
</dbReference>
<evidence type="ECO:0000313" key="2">
    <source>
        <dbReference type="EMBL" id="THU70855.1"/>
    </source>
</evidence>
<comment type="caution">
    <text evidence="2">The sequence shown here is derived from an EMBL/GenBank/DDBJ whole genome shotgun (WGS) entry which is preliminary data.</text>
</comment>
<sequence>MLCSISPVWVCNKLMANMRAAANMRSSAPGGKQSFLPPRCPLPTVSPSYGDYGSIGPRGISRPKDGQRHHQRTSSESFLIEEQPLWLDDLLNEPETPVRRGAHRRSTSDSFAYLDGVSLSNVGSVGQEQQSFPALSPWMSQELNHHKDVGHFSYYPEANSSGRPQLKVWESAADVVSYSGSTLLANDKTIHPQPSCVQTESDGLNPDVVEKNELLDGAQDKKGPFENKEDSHSKQTEVDSKRVKQGQPSSLFTIMLVNTESRGILIPVKLIEGNMLSAPVSGNCNILLSSRNTSRPYRQAEGLEVFAELEFLDQQNLILNLENKALKQRLDSLAQEKLIKRLQQETLEREIARLRTLYQQQQQQQRFQEQPHPTHVRRSSRDLDSQFANLSLKHKDKTSGCESVTGPLRF</sequence>
<reference evidence="2 3" key="1">
    <citation type="journal article" date="2019" name="Nat. Plants">
        <title>Genome sequencing of Musa balbisiana reveals subgenome evolution and function divergence in polyploid bananas.</title>
        <authorList>
            <person name="Yao X."/>
        </authorList>
    </citation>
    <scope>NUCLEOTIDE SEQUENCE [LARGE SCALE GENOMIC DNA]</scope>
    <source>
        <strain evidence="3">cv. DH-PKW</strain>
        <tissue evidence="2">Leaves</tissue>
    </source>
</reference>
<accession>A0A4V4H9A4</accession>
<dbReference type="PANTHER" id="PTHR46835:SF3">
    <property type="entry name" value="BASIC-LEUCINE ZIPPER (BZIP) TRANSCRIPTION FACTOR FAMILY PROTEIN"/>
    <property type="match status" value="1"/>
</dbReference>
<feature type="region of interest" description="Disordered" evidence="1">
    <location>
        <begin position="362"/>
        <end position="382"/>
    </location>
</feature>
<name>A0A4V4H9A4_MUSBA</name>
<dbReference type="EMBL" id="PYDT01000002">
    <property type="protein sequence ID" value="THU70855.1"/>
    <property type="molecule type" value="Genomic_DNA"/>
</dbReference>
<evidence type="ECO:0000256" key="1">
    <source>
        <dbReference type="SAM" id="MobiDB-lite"/>
    </source>
</evidence>
<dbReference type="Proteomes" id="UP000317650">
    <property type="component" value="Chromosome 8"/>
</dbReference>
<feature type="region of interest" description="Disordered" evidence="1">
    <location>
        <begin position="215"/>
        <end position="244"/>
    </location>
</feature>
<feature type="compositionally biased region" description="Basic and acidic residues" evidence="1">
    <location>
        <begin position="215"/>
        <end position="242"/>
    </location>
</feature>
<feature type="region of interest" description="Disordered" evidence="1">
    <location>
        <begin position="53"/>
        <end position="76"/>
    </location>
</feature>